<evidence type="ECO:0000256" key="1">
    <source>
        <dbReference type="SAM" id="MobiDB-lite"/>
    </source>
</evidence>
<dbReference type="Pfam" id="PF00582">
    <property type="entry name" value="Usp"/>
    <property type="match status" value="1"/>
</dbReference>
<evidence type="ECO:0000313" key="4">
    <source>
        <dbReference type="Proteomes" id="UP000009183"/>
    </source>
</evidence>
<dbReference type="Gene3D" id="3.40.50.620">
    <property type="entry name" value="HUPs"/>
    <property type="match status" value="1"/>
</dbReference>
<dbReference type="InParanoid" id="F6H8A2"/>
<dbReference type="PANTHER" id="PTHR47382">
    <property type="entry name" value="U-BOX DOMAIN-CONTAINING PROTEIN 52-LIKE"/>
    <property type="match status" value="1"/>
</dbReference>
<dbReference type="Proteomes" id="UP000009183">
    <property type="component" value="Chromosome 10, unordered"/>
</dbReference>
<reference evidence="4" key="1">
    <citation type="journal article" date="2007" name="Nature">
        <title>The grapevine genome sequence suggests ancestral hexaploidization in major angiosperm phyla.</title>
        <authorList>
            <consortium name="The French-Italian Public Consortium for Grapevine Genome Characterization."/>
            <person name="Jaillon O."/>
            <person name="Aury J.-M."/>
            <person name="Noel B."/>
            <person name="Policriti A."/>
            <person name="Clepet C."/>
            <person name="Casagrande A."/>
            <person name="Choisne N."/>
            <person name="Aubourg S."/>
            <person name="Vitulo N."/>
            <person name="Jubin C."/>
            <person name="Vezzi A."/>
            <person name="Legeai F."/>
            <person name="Hugueney P."/>
            <person name="Dasilva C."/>
            <person name="Horner D."/>
            <person name="Mica E."/>
            <person name="Jublot D."/>
            <person name="Poulain J."/>
            <person name="Bruyere C."/>
            <person name="Billault A."/>
            <person name="Segurens B."/>
            <person name="Gouyvenoux M."/>
            <person name="Ugarte E."/>
            <person name="Cattonaro F."/>
            <person name="Anthouard V."/>
            <person name="Vico V."/>
            <person name="Del Fabbro C."/>
            <person name="Alaux M."/>
            <person name="Di Gaspero G."/>
            <person name="Dumas V."/>
            <person name="Felice N."/>
            <person name="Paillard S."/>
            <person name="Juman I."/>
            <person name="Moroldo M."/>
            <person name="Scalabrin S."/>
            <person name="Canaguier A."/>
            <person name="Le Clainche I."/>
            <person name="Malacrida G."/>
            <person name="Durand E."/>
            <person name="Pesole G."/>
            <person name="Laucou V."/>
            <person name="Chatelet P."/>
            <person name="Merdinoglu D."/>
            <person name="Delledonne M."/>
            <person name="Pezzotti M."/>
            <person name="Lecharny A."/>
            <person name="Scarpelli C."/>
            <person name="Artiguenave F."/>
            <person name="Pe M.E."/>
            <person name="Valle G."/>
            <person name="Morgante M."/>
            <person name="Caboche M."/>
            <person name="Adam-Blondon A.-F."/>
            <person name="Weissenbach J."/>
            <person name="Quetier F."/>
            <person name="Wincker P."/>
        </authorList>
    </citation>
    <scope>NUCLEOTIDE SEQUENCE [LARGE SCALE GENOMIC DNA]</scope>
    <source>
        <strain evidence="4">cv. Pinot noir / PN40024</strain>
    </source>
</reference>
<evidence type="ECO:0000313" key="3">
    <source>
        <dbReference type="EMBL" id="CCB48445.1"/>
    </source>
</evidence>
<organism evidence="3 4">
    <name type="scientific">Vitis vinifera</name>
    <name type="common">Grape</name>
    <dbReference type="NCBI Taxonomy" id="29760"/>
    <lineage>
        <taxon>Eukaryota</taxon>
        <taxon>Viridiplantae</taxon>
        <taxon>Streptophyta</taxon>
        <taxon>Embryophyta</taxon>
        <taxon>Tracheophyta</taxon>
        <taxon>Spermatophyta</taxon>
        <taxon>Magnoliopsida</taxon>
        <taxon>eudicotyledons</taxon>
        <taxon>Gunneridae</taxon>
        <taxon>Pentapetalae</taxon>
        <taxon>rosids</taxon>
        <taxon>Vitales</taxon>
        <taxon>Vitaceae</taxon>
        <taxon>Viteae</taxon>
        <taxon>Vitis</taxon>
    </lineage>
</organism>
<keyword evidence="4" id="KW-1185">Reference proteome</keyword>
<feature type="region of interest" description="Disordered" evidence="1">
    <location>
        <begin position="235"/>
        <end position="262"/>
    </location>
</feature>
<dbReference type="KEGG" id="vvi:100244702"/>
<dbReference type="SUPFAM" id="SSF52402">
    <property type="entry name" value="Adenine nucleotide alpha hydrolases-like"/>
    <property type="match status" value="1"/>
</dbReference>
<feature type="domain" description="UspA" evidence="2">
    <location>
        <begin position="75"/>
        <end position="217"/>
    </location>
</feature>
<dbReference type="InterPro" id="IPR014729">
    <property type="entry name" value="Rossmann-like_a/b/a_fold"/>
</dbReference>
<dbReference type="HOGENOM" id="CLU_070205_0_0_1"/>
<dbReference type="EMBL" id="FN595294">
    <property type="protein sequence ID" value="CCB48445.1"/>
    <property type="molecule type" value="Genomic_DNA"/>
</dbReference>
<dbReference type="InterPro" id="IPR006016">
    <property type="entry name" value="UspA"/>
</dbReference>
<sequence length="275" mass="30278">MSVVLSELRGDEESVGGVAFQSVPGHGFGGVCEIEEEEEDPNELFEISHGVRMASLREDFGESLFSLDVGYREDNVYVAVGKCESSTDALAWTLKHAVTPSTIVYLVHVFPEIRHVATPLGKLPKSQANPLQLESHMAQERGKRRELLQKFLDMCSSSQVKADTMLIESDMVGKAILDLIPVLNVRKLVVGAAKSSLRKLRTRRGSGIADQLVQNAPEYCDVKIVCEGKEVSMEQMNGVPSPRSSSDDSPKPKQNGVEEQYKDSFSCACFKPKFL</sequence>
<proteinExistence type="predicted"/>
<dbReference type="eggNOG" id="ENOG502RZBY">
    <property type="taxonomic scope" value="Eukaryota"/>
</dbReference>
<dbReference type="CDD" id="cd01989">
    <property type="entry name" value="USP_STK_Ubox_N"/>
    <property type="match status" value="1"/>
</dbReference>
<name>F6H8A2_VITVI</name>
<gene>
    <name evidence="3" type="ordered locus">VIT_10s0116g00430</name>
</gene>
<protein>
    <recommendedName>
        <fullName evidence="2">UspA domain-containing protein</fullName>
    </recommendedName>
</protein>
<dbReference type="PANTHER" id="PTHR47382:SF3">
    <property type="entry name" value="ADENINE NUCLEOTIDE ALPHA HYDROLASES-LIKE SUPERFAMILY PROTEIN"/>
    <property type="match status" value="1"/>
</dbReference>
<accession>F6H8A2</accession>
<dbReference type="SMR" id="F6H8A2"/>
<evidence type="ECO:0000259" key="2">
    <source>
        <dbReference type="Pfam" id="PF00582"/>
    </source>
</evidence>
<dbReference type="OrthoDB" id="1654852at2759"/>
<dbReference type="PaxDb" id="29760-VIT_10s0116g00430.t01"/>
<dbReference type="AlphaFoldDB" id="F6H8A2"/>
<dbReference type="FunCoup" id="F6H8A2">
    <property type="interactions" value="797"/>
</dbReference>